<dbReference type="PANTHER" id="PTHR36959:SF2">
    <property type="entry name" value="ALTERED INHERITANCE OF MITOCHONDRIA PROTEIN 24, MITOCHONDRIAL"/>
    <property type="match status" value="1"/>
</dbReference>
<evidence type="ECO:0000313" key="9">
    <source>
        <dbReference type="Proteomes" id="UP000316270"/>
    </source>
</evidence>
<keyword evidence="4" id="KW-0809">Transit peptide</keyword>
<dbReference type="InterPro" id="IPR016031">
    <property type="entry name" value="Trp_RNA-bd_attenuator-like_dom"/>
</dbReference>
<dbReference type="Proteomes" id="UP000316270">
    <property type="component" value="Chromosome 19"/>
</dbReference>
<evidence type="ECO:0000256" key="2">
    <source>
        <dbReference type="ARBA" id="ARBA00009322"/>
    </source>
</evidence>
<feature type="region of interest" description="Disordered" evidence="7">
    <location>
        <begin position="353"/>
        <end position="374"/>
    </location>
</feature>
<dbReference type="Pfam" id="PF01987">
    <property type="entry name" value="AIM24"/>
    <property type="match status" value="1"/>
</dbReference>
<dbReference type="AlphaFoldDB" id="A0A517LQX0"/>
<dbReference type="InterPro" id="IPR036983">
    <property type="entry name" value="AIM24_sf"/>
</dbReference>
<dbReference type="GO" id="GO:0005743">
    <property type="term" value="C:mitochondrial inner membrane"/>
    <property type="evidence" value="ECO:0007669"/>
    <property type="project" value="TreeGrafter"/>
</dbReference>
<evidence type="ECO:0000313" key="8">
    <source>
        <dbReference type="EMBL" id="QDS77983.1"/>
    </source>
</evidence>
<dbReference type="PANTHER" id="PTHR36959">
    <property type="entry name" value="ALTERED INHERITANCE OF MITOCHONDRIA PROTEIN 24, MITOCHONDRIAL"/>
    <property type="match status" value="1"/>
</dbReference>
<organism evidence="8 9">
    <name type="scientific">Venturia effusa</name>
    <dbReference type="NCBI Taxonomy" id="50376"/>
    <lineage>
        <taxon>Eukaryota</taxon>
        <taxon>Fungi</taxon>
        <taxon>Dikarya</taxon>
        <taxon>Ascomycota</taxon>
        <taxon>Pezizomycotina</taxon>
        <taxon>Dothideomycetes</taxon>
        <taxon>Pleosporomycetidae</taxon>
        <taxon>Venturiales</taxon>
        <taxon>Venturiaceae</taxon>
        <taxon>Venturia</taxon>
    </lineage>
</organism>
<evidence type="ECO:0000256" key="5">
    <source>
        <dbReference type="ARBA" id="ARBA00023128"/>
    </source>
</evidence>
<evidence type="ECO:0000256" key="1">
    <source>
        <dbReference type="ARBA" id="ARBA00004173"/>
    </source>
</evidence>
<comment type="subcellular location">
    <subcellularLocation>
        <location evidence="1 6">Mitochondrion</location>
    </subcellularLocation>
</comment>
<dbReference type="EMBL" id="CP042203">
    <property type="protein sequence ID" value="QDS77983.1"/>
    <property type="molecule type" value="Genomic_DNA"/>
</dbReference>
<keyword evidence="9" id="KW-1185">Reference proteome</keyword>
<sequence length="387" mass="42685">MRRQATSLWSCRAYTKIALRPRICTKLSLGPRICNSETIGRRYVRIYATPSSTDPGMEELDSEVGKESVKPDARFEVLGAPFSLLSVQLSPSQNLYTRRGTLVALSGKAENAVSTLSILAPLTRAVLGIPFLYQKISSTSPITALVSTKSPLTSFATVHLDGRLDWIIAQRSALLAWSGHGLHISPRINSRMSIAHWGTTHATGRGLMAVVGKGQIYQISIKAGEEYVVHPSNVVAYTMTQHLPTPYRFKASTLRFQIPSITSLFPDTRFFREMRKSAFWKFLANTGFTLRTWARRSIWGDRLFLQFKGPTTLLLQSRAAPLSDSLTTRDINEMADSPAGVARDAVSLDAKKVDEGSKSSTLTVPTPPRNPTTLKFATVRSGKVDIK</sequence>
<gene>
    <name evidence="8" type="ORF">FKW77_002069</name>
</gene>
<evidence type="ECO:0000256" key="3">
    <source>
        <dbReference type="ARBA" id="ARBA00013287"/>
    </source>
</evidence>
<comment type="similarity">
    <text evidence="2 6">Belongs to the AIM24 family.</text>
</comment>
<dbReference type="SUPFAM" id="SSF51219">
    <property type="entry name" value="TRAP-like"/>
    <property type="match status" value="1"/>
</dbReference>
<name>A0A517LQX0_9PEZI</name>
<dbReference type="Gene3D" id="3.60.160.10">
    <property type="entry name" value="Mitochondrial biogenesis AIM24"/>
    <property type="match status" value="1"/>
</dbReference>
<protein>
    <recommendedName>
        <fullName evidence="3 6">Altered inheritance of mitochondria protein 24, mitochondrial</fullName>
    </recommendedName>
</protein>
<evidence type="ECO:0000256" key="6">
    <source>
        <dbReference type="RuleBase" id="RU363045"/>
    </source>
</evidence>
<reference evidence="8 9" key="1">
    <citation type="submission" date="2019-07" db="EMBL/GenBank/DDBJ databases">
        <title>Finished genome of Venturia effusa.</title>
        <authorList>
            <person name="Young C.A."/>
            <person name="Cox M.P."/>
            <person name="Ganley A.R.D."/>
            <person name="David W.J."/>
        </authorList>
    </citation>
    <scope>NUCLEOTIDE SEQUENCE [LARGE SCALE GENOMIC DNA]</scope>
    <source>
        <strain evidence="9">albino</strain>
    </source>
</reference>
<evidence type="ECO:0000256" key="7">
    <source>
        <dbReference type="SAM" id="MobiDB-lite"/>
    </source>
</evidence>
<dbReference type="OrthoDB" id="5295771at2759"/>
<accession>A0A517LQX0</accession>
<proteinExistence type="inferred from homology"/>
<dbReference type="InterPro" id="IPR002838">
    <property type="entry name" value="AIM24"/>
</dbReference>
<keyword evidence="5 6" id="KW-0496">Mitochondrion</keyword>
<dbReference type="GO" id="GO:0007007">
    <property type="term" value="P:inner mitochondrial membrane organization"/>
    <property type="evidence" value="ECO:0007669"/>
    <property type="project" value="TreeGrafter"/>
</dbReference>
<evidence type="ECO:0000256" key="4">
    <source>
        <dbReference type="ARBA" id="ARBA00022946"/>
    </source>
</evidence>